<dbReference type="Proteomes" id="UP000001410">
    <property type="component" value="Chromosome"/>
</dbReference>
<keyword evidence="1" id="KW-0472">Membrane</keyword>
<dbReference type="HOGENOM" id="CLU_159351_0_0_6"/>
<dbReference type="STRING" id="199310.c2412"/>
<accession>A0A0H2VAM0</accession>
<feature type="transmembrane region" description="Helical" evidence="1">
    <location>
        <begin position="91"/>
        <end position="112"/>
    </location>
</feature>
<name>A0A0H2VAM0_ECOL6</name>
<dbReference type="InterPro" id="IPR045644">
    <property type="entry name" value="DUF6404"/>
</dbReference>
<sequence>MSKGGSGRNLMGFEAKKKHAIAIMESKRMWRSNYAPPLLHLAWKAGLKIPPLPFASFWQITLLMGGWFGPAWGICMWFFTWKDTGIQPGTAFVSSVVAGICFGVLMAAYHWWRKVVNNLPDWDSLG</sequence>
<reference evidence="2 3" key="1">
    <citation type="journal article" date="2002" name="Proc. Natl. Acad. Sci. U.S.A.">
        <title>Extensive mosaic structure revealed by the complete genome sequence of uropathogenic Escherichia coli.</title>
        <authorList>
            <person name="Welch R.A."/>
            <person name="Burland V."/>
            <person name="Plunkett G.III."/>
            <person name="Redford P."/>
            <person name="Roesch P."/>
            <person name="Rasko D."/>
            <person name="Buckles E.L."/>
            <person name="Liou S.R."/>
            <person name="Boutin A."/>
            <person name="Hackett J."/>
            <person name="Stroud D."/>
            <person name="Mayhew G.F."/>
            <person name="Rose D.J."/>
            <person name="Zhou S."/>
            <person name="Schwartz D.C."/>
            <person name="Perna N.T."/>
            <person name="Mobley H.L."/>
            <person name="Donnenberg M.S."/>
            <person name="Blattner F.R."/>
        </authorList>
    </citation>
    <scope>NUCLEOTIDE SEQUENCE [LARGE SCALE GENOMIC DNA]</scope>
    <source>
        <strain evidence="3">CFT073 / ATCC 700928 / UPEC</strain>
    </source>
</reference>
<proteinExistence type="predicted"/>
<dbReference type="Pfam" id="PF19942">
    <property type="entry name" value="DUF6404"/>
    <property type="match status" value="1"/>
</dbReference>
<evidence type="ECO:0000313" key="3">
    <source>
        <dbReference type="Proteomes" id="UP000001410"/>
    </source>
</evidence>
<organism evidence="2 3">
    <name type="scientific">Escherichia coli O6:H1 (strain CFT073 / ATCC 700928 / UPEC)</name>
    <dbReference type="NCBI Taxonomy" id="199310"/>
    <lineage>
        <taxon>Bacteria</taxon>
        <taxon>Pseudomonadati</taxon>
        <taxon>Pseudomonadota</taxon>
        <taxon>Gammaproteobacteria</taxon>
        <taxon>Enterobacterales</taxon>
        <taxon>Enterobacteriaceae</taxon>
        <taxon>Escherichia</taxon>
    </lineage>
</organism>
<gene>
    <name evidence="2" type="ordered locus">c2412</name>
</gene>
<keyword evidence="1" id="KW-0812">Transmembrane</keyword>
<keyword evidence="1" id="KW-1133">Transmembrane helix</keyword>
<dbReference type="EMBL" id="AE014075">
    <property type="protein sequence ID" value="AAN80871.1"/>
    <property type="molecule type" value="Genomic_DNA"/>
</dbReference>
<dbReference type="eggNOG" id="ENOG5032Y7R">
    <property type="taxonomic scope" value="Bacteria"/>
</dbReference>
<feature type="transmembrane region" description="Helical" evidence="1">
    <location>
        <begin position="57"/>
        <end position="79"/>
    </location>
</feature>
<evidence type="ECO:0000256" key="1">
    <source>
        <dbReference type="SAM" id="Phobius"/>
    </source>
</evidence>
<dbReference type="AlphaFoldDB" id="A0A0H2VAM0"/>
<dbReference type="KEGG" id="ecc:c2412"/>
<keyword evidence="3" id="KW-1185">Reference proteome</keyword>
<protein>
    <submittedName>
        <fullName evidence="2">Uncharacterized protein</fullName>
    </submittedName>
</protein>
<evidence type="ECO:0000313" key="2">
    <source>
        <dbReference type="EMBL" id="AAN80871.1"/>
    </source>
</evidence>